<feature type="active site" description="Proton donor" evidence="10">
    <location>
        <position position="1738"/>
    </location>
</feature>
<dbReference type="InterPro" id="IPR008979">
    <property type="entry name" value="Galactose-bd-like_sf"/>
</dbReference>
<evidence type="ECO:0000313" key="16">
    <source>
        <dbReference type="EMBL" id="BAV13151.1"/>
    </source>
</evidence>
<keyword evidence="12" id="KW-0812">Transmembrane</keyword>
<dbReference type="Gene3D" id="2.40.128.10">
    <property type="match status" value="1"/>
</dbReference>
<dbReference type="Pfam" id="PF02368">
    <property type="entry name" value="Big_2"/>
    <property type="match status" value="1"/>
</dbReference>
<evidence type="ECO:0000256" key="1">
    <source>
        <dbReference type="ARBA" id="ARBA00001462"/>
    </source>
</evidence>
<dbReference type="InterPro" id="IPR010496">
    <property type="entry name" value="AL/BT2_dom"/>
</dbReference>
<dbReference type="InterPro" id="IPR006710">
    <property type="entry name" value="Glyco_hydro_43"/>
</dbReference>
<feature type="domain" description="BIG2" evidence="14">
    <location>
        <begin position="1342"/>
        <end position="1424"/>
    </location>
</feature>
<dbReference type="InterPro" id="IPR051563">
    <property type="entry name" value="Glycosyl_Hydrolase_51"/>
</dbReference>
<dbReference type="Pfam" id="PF06439">
    <property type="entry name" value="3keto-disac_hyd"/>
    <property type="match status" value="1"/>
</dbReference>
<dbReference type="Pfam" id="PF04616">
    <property type="entry name" value="Glyco_hydro_43"/>
    <property type="match status" value="1"/>
</dbReference>
<dbReference type="EC" id="3.2.1.55" evidence="4"/>
<comment type="similarity">
    <text evidence="2">Belongs to the glycosyl hydrolase 51 family.</text>
</comment>
<dbReference type="SUPFAM" id="SSF51445">
    <property type="entry name" value="(Trans)glycosidases"/>
    <property type="match status" value="1"/>
</dbReference>
<keyword evidence="6" id="KW-0378">Hydrolase</keyword>
<dbReference type="Gene3D" id="2.60.40.1080">
    <property type="match status" value="3"/>
</dbReference>
<feature type="domain" description="LamG-like jellyroll fold" evidence="13">
    <location>
        <begin position="1202"/>
        <end position="1332"/>
    </location>
</feature>
<dbReference type="InterPro" id="IPR008964">
    <property type="entry name" value="Invasin/intimin_cell_adhesion"/>
</dbReference>
<dbReference type="Pfam" id="PF22848">
    <property type="entry name" value="ASD1_dom"/>
    <property type="match status" value="1"/>
</dbReference>
<reference evidence="16" key="1">
    <citation type="submission" date="2009-04" db="EMBL/GenBank/DDBJ databases">
        <title>Clostridium cellulovorans cellulosomal and noncellulosomal genes.</title>
        <authorList>
            <person name="Tamaru Y."/>
        </authorList>
    </citation>
    <scope>NUCLEOTIDE SEQUENCE</scope>
</reference>
<evidence type="ECO:0000256" key="10">
    <source>
        <dbReference type="PIRSR" id="PIRSR606710-1"/>
    </source>
</evidence>
<gene>
    <name evidence="16" type="primary">Ara43D</name>
</gene>
<accession>A0A173MZZ3</accession>
<evidence type="ECO:0000256" key="2">
    <source>
        <dbReference type="ARBA" id="ARBA00007186"/>
    </source>
</evidence>
<dbReference type="PANTHER" id="PTHR31776">
    <property type="entry name" value="ALPHA-L-ARABINOFURANOSIDASE 1"/>
    <property type="match status" value="1"/>
</dbReference>
<dbReference type="SUPFAM" id="SSF49373">
    <property type="entry name" value="Invasin/intimin cell-adhesion fragments"/>
    <property type="match status" value="2"/>
</dbReference>
<dbReference type="GO" id="GO:0046373">
    <property type="term" value="P:L-arabinose metabolic process"/>
    <property type="evidence" value="ECO:0007669"/>
    <property type="project" value="InterPro"/>
</dbReference>
<evidence type="ECO:0000259" key="15">
    <source>
        <dbReference type="SMART" id="SM00813"/>
    </source>
</evidence>
<dbReference type="CDD" id="cd08998">
    <property type="entry name" value="GH43_Arb43a-like"/>
    <property type="match status" value="1"/>
</dbReference>
<evidence type="ECO:0000259" key="14">
    <source>
        <dbReference type="SMART" id="SM00635"/>
    </source>
</evidence>
<dbReference type="Gene3D" id="2.60.120.200">
    <property type="match status" value="2"/>
</dbReference>
<evidence type="ECO:0000256" key="8">
    <source>
        <dbReference type="ARBA" id="ARBA00023180"/>
    </source>
</evidence>
<keyword evidence="12" id="KW-1133">Transmembrane helix</keyword>
<dbReference type="InterPro" id="IPR010720">
    <property type="entry name" value="Alpha-L-AF_C"/>
</dbReference>
<dbReference type="InterPro" id="IPR046780">
    <property type="entry name" value="aBig_2"/>
</dbReference>
<dbReference type="InterPro" id="IPR032291">
    <property type="entry name" value="Abn2_C"/>
</dbReference>
<name>A0A173MZZ3_CLOCL</name>
<feature type="domain" description="Alpha-L-arabinofuranosidase C-terminal" evidence="15">
    <location>
        <begin position="766"/>
        <end position="1122"/>
    </location>
</feature>
<feature type="site" description="Important for catalytic activity, responsible for pKa modulation of the active site Glu and correct orientation of both the proton donor and substrate" evidence="11">
    <location>
        <position position="1685"/>
    </location>
</feature>
<dbReference type="EMBL" id="AB499252">
    <property type="protein sequence ID" value="BAV13151.1"/>
    <property type="molecule type" value="Genomic_DNA"/>
</dbReference>
<dbReference type="InterPro" id="IPR013320">
    <property type="entry name" value="ConA-like_dom_sf"/>
</dbReference>
<feature type="domain" description="BIG2" evidence="14">
    <location>
        <begin position="1984"/>
        <end position="2069"/>
    </location>
</feature>
<keyword evidence="5" id="KW-0732">Signal</keyword>
<dbReference type="GO" id="GO:0046556">
    <property type="term" value="F:alpha-L-arabinofuranosidase activity"/>
    <property type="evidence" value="ECO:0007669"/>
    <property type="project" value="UniProtKB-EC"/>
</dbReference>
<comment type="catalytic activity">
    <reaction evidence="1">
        <text>Hydrolysis of terminal non-reducing alpha-L-arabinofuranoside residues in alpha-L-arabinosides.</text>
        <dbReference type="EC" id="3.2.1.55"/>
    </reaction>
</comment>
<dbReference type="Pfam" id="PF20578">
    <property type="entry name" value="aBig_2"/>
    <property type="match status" value="1"/>
</dbReference>
<dbReference type="Gene3D" id="3.20.20.80">
    <property type="entry name" value="Glycosidases"/>
    <property type="match status" value="1"/>
</dbReference>
<evidence type="ECO:0000256" key="4">
    <source>
        <dbReference type="ARBA" id="ARBA00012670"/>
    </source>
</evidence>
<evidence type="ECO:0000256" key="6">
    <source>
        <dbReference type="ARBA" id="ARBA00022801"/>
    </source>
</evidence>
<evidence type="ECO:0000256" key="12">
    <source>
        <dbReference type="SAM" id="Phobius"/>
    </source>
</evidence>
<evidence type="ECO:0000256" key="9">
    <source>
        <dbReference type="ARBA" id="ARBA00023295"/>
    </source>
</evidence>
<keyword evidence="7" id="KW-1015">Disulfide bond</keyword>
<evidence type="ECO:0000256" key="5">
    <source>
        <dbReference type="ARBA" id="ARBA00022729"/>
    </source>
</evidence>
<feature type="domain" description="BIG2" evidence="14">
    <location>
        <begin position="1431"/>
        <end position="1516"/>
    </location>
</feature>
<dbReference type="Pfam" id="PF13385">
    <property type="entry name" value="Laminin_G_3"/>
    <property type="match status" value="2"/>
</dbReference>
<sequence length="2341" mass="256010">MLKRFLGYLTAAMVAISTLPTVNVVKVEAADNMKTGLILNYDFDTTTSGKVVDVSGNGKDATLGGSASISADGKIGGALNLDGTGYVKLPDNLLDTTDEITISTWVNFQQADNSWWQRIFDFGSDLNNFFFLSKNRTCTLNANQVVEGTAAKELVPDNKWVHVTVTLADNKIIYYENGVEFSRAEGIKNKPSSLLASKENYIGKSKFSADPMLRGKIDDFRIYNRALSSDEVYSLMMQSVTDTELVANAKSSLELGDLSEVTSDLQLLKTGDKGVTIAWSSSDEAVINNDGIVTNPSGSNSAEVTLTATLSKGNAVDTKTFTATVLPSGVPNYLLDVNVDKEKFDISDTLVGLFFEDINHGADGGLYAELVENSSFEFKTSLDSWTIDKKGTSNGTLTVKNVNPLNSNNTHYLEFDSTAAGDGFRIVNDGYKGISIKKDSVYDFSVWARDVDNTSGDLLVRLEAEDGTVLSNTVTINGFTNNWTKYEGTLTANSDTLKAKLVVYKKDAGKINLDMISLFPQDTWKGRKYGLRKDLVQLIDDMEPKFLRFPGGCVIEGSTKENMYNWKDTIGNVEERKLNENIWGYYQSYGLGYYEYFQLCEDLGAVPVPVVNVGMTCQARGVNGVSSYLVPLNELDKYIQDALDLIEYANGDVTTTWGAKRAASGHPEPFNLKYLSVGNEQWGNDFYVRFEAFQSVLKVKHPEITLISTSGPSASGTEYTNAWNWIKQKANDTIVDEHYYMDPQWFLENTHRYDNFDRNGAKVFIGEYASKSNTLKSALAEAAYLTGIEKNSDVVKMASYAPLFAKDDDTQWSPDMIWFNGAESYATPNYYVQKLFSTNTGTQLLESSMNRYKTIEDDIKGGIVLGSWMSGVEYDDVVVKDNTTNQVIFSDDFSTAKTDWKKGTGNWTVKDGKLVLTDLLEDCRTYINNDKWQNYTLSVKAKKTSGNEGFLIGVGARDTSNFYWLNIGGWNNSRTVMEKSLNGTKAVVSEAPAPYNGNVVTGKEYDIKIEVNGSSIKCYIDGVLTNEFNDEILEKDVYTSSSVDSKTGDIIVKVVNTTATAKDVKINLNGVDNVKAQGTEEIVSSASQADVNSFASKTKVTSVKNNIYGLSKNFTYTAKENSVAVLRIKKGTAEDSLKTGLKVYYNFDNKVGSSLTDLSGNSNNGTLGNSANLSNDSKFGQGLNLDGNGYVKLPNGLLDDLNDITIATWVKYSSGSADWERVFDFGSNSNNFFFLSKNKHVGLNVNSTPQDLAPAGAQVNDTWIHVAVTLSNNTMIYYENGVEVARKTDVTNKPSGLKAATENYIGKSKFSDPLLKAKMDEFRIYNRALSASEITQLNTLAPQNTVEVYSTTGVNKIDTVGDTLQMAATVTPSGESVDWAVVDLDGRTTDLASIDANGLLTSKKTGTVMVVATTKSDSSVYGFAKVVITQKVDSLTLSGAEGKASITTKGGTLQVMSKALPSNATDKTVTWALTDADGKITNVATIDENGVVKARKDGSVFAVATAKDGSAVTAKLDITITGQTIVENEKLAAICPQEPNEPLLYDVENINNDAAWGTSNTHDPSIFKDGEWYYVFSTDYKVGGATGVGLQVRKSKDLINWQWVGRAFTEIPGAAKAWATGAENMWAPDVVKIGDTYYLYYTVSGFGTNNSFIGVATSKSIEGPWTDQGEVYKTKKGIDTDNALDPNIVADANGDLWLAYGSFFSGIFVSKIDKTTGKLVTPGKGTQISATGTRKNMEAPYIVYNPEFKKYYLFMSYDDLGVDYNVRVAWSDKIDGPYTDLNGKSMMETPTDRDALYDIGTKLIGSYAFGNDPGWMAPGHNSVLNDNGNFYLVHHARGGVDKNWAYLQVRKIVWSADGKPAVSPERYAGEQEQKIDQSLIAGKWQTIVQNRLNNNKLTSTDITLYANGKINDENGQSFWKLTGDNTLTLNYYDPGKAPGDYWVDTVKVLPAWDYENWKPTLVFTGYNQANTEVWGKQVGEINAKVTEIKVSTKENLLSISEKGGKLQMIAEVNPSYADDSSVTWSVVGVDGNATDLVTIDETGVLTAVKDGSVKVVATANDGSGVVGTVEIKISGQATVVNPDDKPVDTEKIIIKPVVDGVLQVIVNVIDNKDGNTVINLDNKAIDEITDITINDINSILTGTGNLIVNLENNMTIKLPYTLIDKSLLKNGAKIIFRTHVKKNSDLYKDLKGINKVFSFEMVVVNGTEETVIHQFASGLAEVSINLTDEDLKGLDKNKLVVLYYNESTKKYEEMETVVNGNKVTFKTPHFSEFIIAEKSVVQTPQTTDNTSGVPQTTEKTSVILPQTGSFVDGNLLLLGGIIIYLFGLGVVLISRKKSIRG</sequence>
<dbReference type="InterPro" id="IPR006558">
    <property type="entry name" value="LamG-like"/>
</dbReference>
<keyword evidence="8" id="KW-0325">Glycoprotein</keyword>
<evidence type="ECO:0000259" key="13">
    <source>
        <dbReference type="SMART" id="SM00560"/>
    </source>
</evidence>
<keyword evidence="12" id="KW-0472">Membrane</keyword>
<evidence type="ECO:0000256" key="3">
    <source>
        <dbReference type="ARBA" id="ARBA00009865"/>
    </source>
</evidence>
<protein>
    <recommendedName>
        <fullName evidence="4">non-reducing end alpha-L-arabinofuranosidase</fullName>
        <ecNumber evidence="4">3.2.1.55</ecNumber>
    </recommendedName>
</protein>
<dbReference type="Gene3D" id="2.60.120.560">
    <property type="entry name" value="Exo-inulinase, domain 1"/>
    <property type="match status" value="1"/>
</dbReference>
<dbReference type="SMART" id="SM00813">
    <property type="entry name" value="Alpha-L-AF_C"/>
    <property type="match status" value="1"/>
</dbReference>
<dbReference type="InterPro" id="IPR003343">
    <property type="entry name" value="Big_2"/>
</dbReference>
<dbReference type="Gene3D" id="2.115.10.20">
    <property type="entry name" value="Glycosyl hydrolase domain, family 43"/>
    <property type="match status" value="1"/>
</dbReference>
<dbReference type="InterPro" id="IPR055235">
    <property type="entry name" value="ASD1_cat"/>
</dbReference>
<dbReference type="Pfam" id="PF16369">
    <property type="entry name" value="GH43_C"/>
    <property type="match status" value="1"/>
</dbReference>
<evidence type="ECO:0000256" key="11">
    <source>
        <dbReference type="PIRSR" id="PIRSR606710-2"/>
    </source>
</evidence>
<proteinExistence type="inferred from homology"/>
<feature type="transmembrane region" description="Helical" evidence="12">
    <location>
        <begin position="2315"/>
        <end position="2333"/>
    </location>
</feature>
<dbReference type="InterPro" id="IPR017853">
    <property type="entry name" value="GH"/>
</dbReference>
<dbReference type="SMART" id="SM00560">
    <property type="entry name" value="LamGL"/>
    <property type="match status" value="1"/>
</dbReference>
<dbReference type="InterPro" id="IPR023296">
    <property type="entry name" value="Glyco_hydro_beta-prop_sf"/>
</dbReference>
<dbReference type="PANTHER" id="PTHR31776:SF0">
    <property type="entry name" value="ALPHA-L-ARABINOFURANOSIDASE 1"/>
    <property type="match status" value="1"/>
</dbReference>
<evidence type="ECO:0000256" key="7">
    <source>
        <dbReference type="ARBA" id="ARBA00023157"/>
    </source>
</evidence>
<keyword evidence="9" id="KW-0326">Glycosidase</keyword>
<dbReference type="SUPFAM" id="SSF75005">
    <property type="entry name" value="Arabinanase/levansucrase/invertase"/>
    <property type="match status" value="1"/>
</dbReference>
<dbReference type="Pfam" id="PF06964">
    <property type="entry name" value="Alpha-L-AF_C"/>
    <property type="match status" value="1"/>
</dbReference>
<organism evidence="16">
    <name type="scientific">Clostridium cellulovorans</name>
    <dbReference type="NCBI Taxonomy" id="1493"/>
    <lineage>
        <taxon>Bacteria</taxon>
        <taxon>Bacillati</taxon>
        <taxon>Bacillota</taxon>
        <taxon>Clostridia</taxon>
        <taxon>Eubacteriales</taxon>
        <taxon>Clostridiaceae</taxon>
        <taxon>Clostridium</taxon>
    </lineage>
</organism>
<comment type="similarity">
    <text evidence="3">Belongs to the glycosyl hydrolase 43 family.</text>
</comment>
<dbReference type="SUPFAM" id="SSF49785">
    <property type="entry name" value="Galactose-binding domain-like"/>
    <property type="match status" value="1"/>
</dbReference>
<dbReference type="Gene3D" id="2.60.120.260">
    <property type="entry name" value="Galactose-binding domain-like"/>
    <property type="match status" value="1"/>
</dbReference>
<feature type="active site" description="Proton acceptor" evidence="10">
    <location>
        <position position="1563"/>
    </location>
</feature>
<dbReference type="SUPFAM" id="SSF49899">
    <property type="entry name" value="Concanavalin A-like lectins/glucanases"/>
    <property type="match status" value="3"/>
</dbReference>
<dbReference type="SMART" id="SM00635">
    <property type="entry name" value="BID_2"/>
    <property type="match status" value="3"/>
</dbReference>